<evidence type="ECO:0000256" key="14">
    <source>
        <dbReference type="SAM" id="Phobius"/>
    </source>
</evidence>
<evidence type="ECO:0000256" key="12">
    <source>
        <dbReference type="PROSITE-ProRule" id="PRU10141"/>
    </source>
</evidence>
<keyword evidence="18" id="KW-1185">Reference proteome</keyword>
<evidence type="ECO:0000256" key="3">
    <source>
        <dbReference type="ARBA" id="ARBA00022679"/>
    </source>
</evidence>
<dbReference type="InterPro" id="IPR011009">
    <property type="entry name" value="Kinase-like_dom_sf"/>
</dbReference>
<dbReference type="InterPro" id="IPR017441">
    <property type="entry name" value="Protein_kinase_ATP_BS"/>
</dbReference>
<dbReference type="eggNOG" id="KOG1187">
    <property type="taxonomic scope" value="Eukaryota"/>
</dbReference>
<dbReference type="FunFam" id="1.10.510.10:FF:000161">
    <property type="entry name" value="Wall-associated receptor kinase-like 20"/>
    <property type="match status" value="1"/>
</dbReference>
<feature type="binding site" evidence="12">
    <location>
        <position position="374"/>
    </location>
    <ligand>
        <name>ATP</name>
        <dbReference type="ChEBI" id="CHEBI:30616"/>
    </ligand>
</feature>
<dbReference type="PROSITE" id="PS00108">
    <property type="entry name" value="PROTEIN_KINASE_ST"/>
    <property type="match status" value="1"/>
</dbReference>
<dbReference type="OrthoDB" id="4062651at2759"/>
<evidence type="ECO:0000256" key="15">
    <source>
        <dbReference type="SAM" id="SignalP"/>
    </source>
</evidence>
<feature type="region of interest" description="Disordered" evidence="13">
    <location>
        <begin position="237"/>
        <end position="269"/>
    </location>
</feature>
<evidence type="ECO:0000259" key="16">
    <source>
        <dbReference type="PROSITE" id="PS50011"/>
    </source>
</evidence>
<keyword evidence="8 12" id="KW-0067">ATP-binding</keyword>
<sequence length="666" mass="74704">MLGFHFLVSCFMFLVLSAAAQGEQHQECFDSPVQPCGYLGEITFPFTTSSDPKCSGFRIRGCDDDTVDKEISLTDQNWYKIVTIFHSPDLNNLSIIIRYPDFDTPKQLQKPFEIEEKHFKIGNNISFFGCLRNSYDNDVVSSSNMFLYRHCPYHDMYYNSTLRLDYPLPFNPFTCLLFQLPQFGSFCACPSCTFLFSFLEIKLNIPEDCKRCQRPQCEFEFVEGQGLKCYRHDHHAPPPPLSSPSPVSSPATGKAKKIGIPLPSSSSSSSSAGLYVGIPISIAVFALVVVIVLVLKGRKKDSGLEKKSRSGYSSSLRNRTSMESGGVYFGIPVFSFDDLREATNNFDHARKLGEGGFGTVYFGILGDGREVAVKRLFERNYRPVDSFTNEIQILTRLRHKNLVSLYGCTSRHSRDLLLVYEHIPNGTLSSHLHADQGNSHLLPWHLRMKIAVQTASALAYLHASDIIHRDVKTSNILLDNEFDAKVTDFGLSKLFPDDVTHISTAPRGTPGYVDPDYRLCHQLTTKSDVYSFGVVLVELISSLKPVDMNRNREDIKLANLAIRKIQMGTFFEMVDPSLGFESDEKLKVMIGSVAELAFQCLQEEKELRPSMGEVLEVLERIHSGRDEAGNLEGIVVHGATRASQSYAHPPLPNSLVIPQQALWKTN</sequence>
<dbReference type="EMBL" id="CM002290">
    <property type="protein sequence ID" value="ESW25371.1"/>
    <property type="molecule type" value="Genomic_DNA"/>
</dbReference>
<feature type="signal peptide" evidence="15">
    <location>
        <begin position="1"/>
        <end position="22"/>
    </location>
</feature>
<reference evidence="18" key="1">
    <citation type="journal article" date="2014" name="Nat. Genet.">
        <title>A reference genome for common bean and genome-wide analysis of dual domestications.</title>
        <authorList>
            <person name="Schmutz J."/>
            <person name="McClean P.E."/>
            <person name="Mamidi S."/>
            <person name="Wu G.A."/>
            <person name="Cannon S.B."/>
            <person name="Grimwood J."/>
            <person name="Jenkins J."/>
            <person name="Shu S."/>
            <person name="Song Q."/>
            <person name="Chavarro C."/>
            <person name="Torres-Torres M."/>
            <person name="Geffroy V."/>
            <person name="Moghaddam S.M."/>
            <person name="Gao D."/>
            <person name="Abernathy B."/>
            <person name="Barry K."/>
            <person name="Blair M."/>
            <person name="Brick M.A."/>
            <person name="Chovatia M."/>
            <person name="Gepts P."/>
            <person name="Goodstein D.M."/>
            <person name="Gonzales M."/>
            <person name="Hellsten U."/>
            <person name="Hyten D.L."/>
            <person name="Jia G."/>
            <person name="Kelly J.D."/>
            <person name="Kudrna D."/>
            <person name="Lee R."/>
            <person name="Richard M.M."/>
            <person name="Miklas P.N."/>
            <person name="Osorno J.M."/>
            <person name="Rodrigues J."/>
            <person name="Thareau V."/>
            <person name="Urrea C.A."/>
            <person name="Wang M."/>
            <person name="Yu Y."/>
            <person name="Zhang M."/>
            <person name="Wing R.A."/>
            <person name="Cregan P.B."/>
            <person name="Rokhsar D.S."/>
            <person name="Jackson S.A."/>
        </authorList>
    </citation>
    <scope>NUCLEOTIDE SEQUENCE [LARGE SCALE GENOMIC DNA]</scope>
    <source>
        <strain evidence="18">cv. G19833</strain>
    </source>
</reference>
<dbReference type="Gene3D" id="3.30.200.20">
    <property type="entry name" value="Phosphorylase Kinase, domain 1"/>
    <property type="match status" value="1"/>
</dbReference>
<keyword evidence="11" id="KW-0325">Glycoprotein</keyword>
<keyword evidence="6 12" id="KW-0547">Nucleotide-binding</keyword>
<protein>
    <recommendedName>
        <fullName evidence="16">Protein kinase domain-containing protein</fullName>
    </recommendedName>
</protein>
<dbReference type="PANTHER" id="PTHR46008:SF2">
    <property type="entry name" value="LEAF RUST 10 DISEASE-RESISTANCE LOCUS RECEPTOR-LIKE PROTEIN KINASE-LIKE 1.4"/>
    <property type="match status" value="1"/>
</dbReference>
<evidence type="ECO:0000256" key="5">
    <source>
        <dbReference type="ARBA" id="ARBA00022729"/>
    </source>
</evidence>
<evidence type="ECO:0000256" key="11">
    <source>
        <dbReference type="ARBA" id="ARBA00023180"/>
    </source>
</evidence>
<evidence type="ECO:0000256" key="9">
    <source>
        <dbReference type="ARBA" id="ARBA00022989"/>
    </source>
</evidence>
<feature type="chain" id="PRO_5004755392" description="Protein kinase domain-containing protein" evidence="15">
    <location>
        <begin position="23"/>
        <end position="666"/>
    </location>
</feature>
<dbReference type="PANTHER" id="PTHR46008">
    <property type="entry name" value="LEAF RUST 10 DISEASE-RESISTANCE LOCUS RECEPTOR-LIKE PROTEIN KINASE-LIKE 1.4"/>
    <property type="match status" value="1"/>
</dbReference>
<dbReference type="PROSITE" id="PS00107">
    <property type="entry name" value="PROTEIN_KINASE_ATP"/>
    <property type="match status" value="1"/>
</dbReference>
<feature type="domain" description="Protein kinase" evidence="16">
    <location>
        <begin position="346"/>
        <end position="621"/>
    </location>
</feature>
<evidence type="ECO:0000256" key="6">
    <source>
        <dbReference type="ARBA" id="ARBA00022741"/>
    </source>
</evidence>
<gene>
    <name evidence="17" type="ORF">PHAVU_003G030000g</name>
</gene>
<keyword evidence="7" id="KW-0418">Kinase</keyword>
<dbReference type="InterPro" id="IPR000719">
    <property type="entry name" value="Prot_kinase_dom"/>
</dbReference>
<evidence type="ECO:0000256" key="7">
    <source>
        <dbReference type="ARBA" id="ARBA00022777"/>
    </source>
</evidence>
<dbReference type="GO" id="GO:0004674">
    <property type="term" value="F:protein serine/threonine kinase activity"/>
    <property type="evidence" value="ECO:0007669"/>
    <property type="project" value="UniProtKB-KW"/>
</dbReference>
<evidence type="ECO:0000313" key="17">
    <source>
        <dbReference type="EMBL" id="ESW25371.1"/>
    </source>
</evidence>
<evidence type="ECO:0000256" key="10">
    <source>
        <dbReference type="ARBA" id="ARBA00023136"/>
    </source>
</evidence>
<dbReference type="Proteomes" id="UP000000226">
    <property type="component" value="Chromosome 3"/>
</dbReference>
<dbReference type="Gene3D" id="1.10.510.10">
    <property type="entry name" value="Transferase(Phosphotransferase) domain 1"/>
    <property type="match status" value="1"/>
</dbReference>
<dbReference type="SUPFAM" id="SSF56112">
    <property type="entry name" value="Protein kinase-like (PK-like)"/>
    <property type="match status" value="1"/>
</dbReference>
<comment type="subcellular location">
    <subcellularLocation>
        <location evidence="1">Membrane</location>
        <topology evidence="1">Single-pass membrane protein</topology>
    </subcellularLocation>
</comment>
<dbReference type="PROSITE" id="PS50011">
    <property type="entry name" value="PROTEIN_KINASE_DOM"/>
    <property type="match status" value="1"/>
</dbReference>
<dbReference type="InterPro" id="IPR008271">
    <property type="entry name" value="Ser/Thr_kinase_AS"/>
</dbReference>
<accession>V7C8X8</accession>
<evidence type="ECO:0000256" key="1">
    <source>
        <dbReference type="ARBA" id="ARBA00004167"/>
    </source>
</evidence>
<keyword evidence="2" id="KW-0723">Serine/threonine-protein kinase</keyword>
<keyword evidence="3" id="KW-0808">Transferase</keyword>
<evidence type="ECO:0000256" key="8">
    <source>
        <dbReference type="ARBA" id="ARBA00022840"/>
    </source>
</evidence>
<dbReference type="Pfam" id="PF00069">
    <property type="entry name" value="Pkinase"/>
    <property type="match status" value="1"/>
</dbReference>
<keyword evidence="4 14" id="KW-0812">Transmembrane</keyword>
<dbReference type="STRING" id="3885.V7C8X8"/>
<evidence type="ECO:0000256" key="2">
    <source>
        <dbReference type="ARBA" id="ARBA00022527"/>
    </source>
</evidence>
<evidence type="ECO:0000256" key="4">
    <source>
        <dbReference type="ARBA" id="ARBA00022692"/>
    </source>
</evidence>
<name>V7C8X8_PHAVU</name>
<feature type="transmembrane region" description="Helical" evidence="14">
    <location>
        <begin position="272"/>
        <end position="295"/>
    </location>
</feature>
<dbReference type="GO" id="GO:0005524">
    <property type="term" value="F:ATP binding"/>
    <property type="evidence" value="ECO:0007669"/>
    <property type="project" value="UniProtKB-UniRule"/>
</dbReference>
<keyword evidence="10 14" id="KW-0472">Membrane</keyword>
<dbReference type="GO" id="GO:0005886">
    <property type="term" value="C:plasma membrane"/>
    <property type="evidence" value="ECO:0007669"/>
    <property type="project" value="UniProtKB-ARBA"/>
</dbReference>
<dbReference type="SMART" id="SM00220">
    <property type="entry name" value="S_TKc"/>
    <property type="match status" value="1"/>
</dbReference>
<evidence type="ECO:0000313" key="18">
    <source>
        <dbReference type="Proteomes" id="UP000000226"/>
    </source>
</evidence>
<keyword evidence="9 14" id="KW-1133">Transmembrane helix</keyword>
<evidence type="ECO:0000256" key="13">
    <source>
        <dbReference type="SAM" id="MobiDB-lite"/>
    </source>
</evidence>
<organism evidence="17 18">
    <name type="scientific">Phaseolus vulgaris</name>
    <name type="common">Kidney bean</name>
    <name type="synonym">French bean</name>
    <dbReference type="NCBI Taxonomy" id="3885"/>
    <lineage>
        <taxon>Eukaryota</taxon>
        <taxon>Viridiplantae</taxon>
        <taxon>Streptophyta</taxon>
        <taxon>Embryophyta</taxon>
        <taxon>Tracheophyta</taxon>
        <taxon>Spermatophyta</taxon>
        <taxon>Magnoliopsida</taxon>
        <taxon>eudicotyledons</taxon>
        <taxon>Gunneridae</taxon>
        <taxon>Pentapetalae</taxon>
        <taxon>rosids</taxon>
        <taxon>fabids</taxon>
        <taxon>Fabales</taxon>
        <taxon>Fabaceae</taxon>
        <taxon>Papilionoideae</taxon>
        <taxon>50 kb inversion clade</taxon>
        <taxon>NPAAA clade</taxon>
        <taxon>indigoferoid/millettioid clade</taxon>
        <taxon>Phaseoleae</taxon>
        <taxon>Phaseolus</taxon>
    </lineage>
</organism>
<dbReference type="CDD" id="cd14066">
    <property type="entry name" value="STKc_IRAK"/>
    <property type="match status" value="1"/>
</dbReference>
<proteinExistence type="predicted"/>
<keyword evidence="5 15" id="KW-0732">Signal</keyword>
<dbReference type="Gramene" id="ESW25371">
    <property type="protein sequence ID" value="ESW25371"/>
    <property type="gene ID" value="PHAVU_003G030000g"/>
</dbReference>
<dbReference type="AlphaFoldDB" id="V7C8X8"/>